<dbReference type="STRING" id="1233.SAMN05216387_11341"/>
<keyword evidence="4" id="KW-1134">Transmembrane beta strand</keyword>
<dbReference type="PANTHER" id="PTHR30026:SF20">
    <property type="entry name" value="OUTER MEMBRANE PROTEIN TOLC"/>
    <property type="match status" value="1"/>
</dbReference>
<keyword evidence="3" id="KW-0813">Transport</keyword>
<reference evidence="8 9" key="1">
    <citation type="submission" date="2016-10" db="EMBL/GenBank/DDBJ databases">
        <authorList>
            <person name="de Groot N.N."/>
        </authorList>
    </citation>
    <scope>NUCLEOTIDE SEQUENCE [LARGE SCALE GENOMIC DNA]</scope>
    <source>
        <strain evidence="8 9">Nv1</strain>
    </source>
</reference>
<dbReference type="GO" id="GO:0009279">
    <property type="term" value="C:cell outer membrane"/>
    <property type="evidence" value="ECO:0007669"/>
    <property type="project" value="UniProtKB-SubCell"/>
</dbReference>
<dbReference type="Gene3D" id="1.20.1600.10">
    <property type="entry name" value="Outer membrane efflux proteins (OEP)"/>
    <property type="match status" value="1"/>
</dbReference>
<evidence type="ECO:0000313" key="9">
    <source>
        <dbReference type="Proteomes" id="UP000198620"/>
    </source>
</evidence>
<organism evidence="8 9">
    <name type="scientific">Nitrosovibrio tenuis</name>
    <dbReference type="NCBI Taxonomy" id="1233"/>
    <lineage>
        <taxon>Bacteria</taxon>
        <taxon>Pseudomonadati</taxon>
        <taxon>Pseudomonadota</taxon>
        <taxon>Betaproteobacteria</taxon>
        <taxon>Nitrosomonadales</taxon>
        <taxon>Nitrosomonadaceae</taxon>
        <taxon>Nitrosovibrio</taxon>
    </lineage>
</organism>
<evidence type="ECO:0000256" key="2">
    <source>
        <dbReference type="ARBA" id="ARBA00007613"/>
    </source>
</evidence>
<dbReference type="GO" id="GO:0015562">
    <property type="term" value="F:efflux transmembrane transporter activity"/>
    <property type="evidence" value="ECO:0007669"/>
    <property type="project" value="InterPro"/>
</dbReference>
<dbReference type="SUPFAM" id="SSF56954">
    <property type="entry name" value="Outer membrane efflux proteins (OEP)"/>
    <property type="match status" value="1"/>
</dbReference>
<gene>
    <name evidence="8" type="ORF">SAMN05216387_11341</name>
</gene>
<dbReference type="Proteomes" id="UP000198620">
    <property type="component" value="Unassembled WGS sequence"/>
</dbReference>
<sequence>MPRAGRSLKVKLAQYIFTFFIAGLLPHAPVHAADLMAVYREALEQDAQYSSARAAYQAAQEKLPQGRAGLLPTLTFSGVRRRQLIDRIGAPEVTIDNQSLTITATQPIYRKENFVIYEQAKLQVAQADSQFILASQDLILRVAQAYFDILTSQVNVEVAEAQKKAIAEQLELAKRNFQVGTATIVDTYEAQARYDLTLSQEIAARNDLEVRRRALQQIIGRMPDILVRPDEIASDLLTLKHPRMEDWINLAEQNNLTLKIQQAVYNIAKQDVERAKAGHYPTLDLVAIYSDQKGVGGTITGQGINLTSREIGLQLNLPLFQGFAVQSRVREALANQERVHQDLNNTRRSSVLLVSQQYLNVTNGMAQVKALQQAVVSSQSQLDSTRLGRDVGVRTEVDVLNAQQLFFSARRDLAQARYNLLMSRLRLEAEAGELDEDDLRQINDVLLQKSDTVAINPLRHTELEKISR</sequence>
<proteinExistence type="inferred from homology"/>
<dbReference type="InterPro" id="IPR051906">
    <property type="entry name" value="TolC-like"/>
</dbReference>
<protein>
    <submittedName>
        <fullName evidence="8">Outer membrane protein</fullName>
    </submittedName>
</protein>
<dbReference type="EMBL" id="FOBH01000013">
    <property type="protein sequence ID" value="SEL51087.1"/>
    <property type="molecule type" value="Genomic_DNA"/>
</dbReference>
<dbReference type="GO" id="GO:1990281">
    <property type="term" value="C:efflux pump complex"/>
    <property type="evidence" value="ECO:0007669"/>
    <property type="project" value="TreeGrafter"/>
</dbReference>
<keyword evidence="5" id="KW-0812">Transmembrane</keyword>
<keyword evidence="7" id="KW-0998">Cell outer membrane</keyword>
<evidence type="ECO:0000256" key="3">
    <source>
        <dbReference type="ARBA" id="ARBA00022448"/>
    </source>
</evidence>
<comment type="subcellular location">
    <subcellularLocation>
        <location evidence="1">Cell outer membrane</location>
    </subcellularLocation>
</comment>
<name>A0A1H7QUV1_9PROT</name>
<evidence type="ECO:0000256" key="5">
    <source>
        <dbReference type="ARBA" id="ARBA00022692"/>
    </source>
</evidence>
<keyword evidence="6" id="KW-0472">Membrane</keyword>
<evidence type="ECO:0000256" key="1">
    <source>
        <dbReference type="ARBA" id="ARBA00004442"/>
    </source>
</evidence>
<dbReference type="PANTHER" id="PTHR30026">
    <property type="entry name" value="OUTER MEMBRANE PROTEIN TOLC"/>
    <property type="match status" value="1"/>
</dbReference>
<accession>A0A1H7QUV1</accession>
<dbReference type="InterPro" id="IPR010130">
    <property type="entry name" value="T1SS_OMP_TolC"/>
</dbReference>
<dbReference type="Pfam" id="PF02321">
    <property type="entry name" value="OEP"/>
    <property type="match status" value="2"/>
</dbReference>
<evidence type="ECO:0000256" key="4">
    <source>
        <dbReference type="ARBA" id="ARBA00022452"/>
    </source>
</evidence>
<comment type="similarity">
    <text evidence="2">Belongs to the outer membrane factor (OMF) (TC 1.B.17) family.</text>
</comment>
<dbReference type="GO" id="GO:0015288">
    <property type="term" value="F:porin activity"/>
    <property type="evidence" value="ECO:0007669"/>
    <property type="project" value="TreeGrafter"/>
</dbReference>
<evidence type="ECO:0000256" key="6">
    <source>
        <dbReference type="ARBA" id="ARBA00023136"/>
    </source>
</evidence>
<evidence type="ECO:0000256" key="7">
    <source>
        <dbReference type="ARBA" id="ARBA00023237"/>
    </source>
</evidence>
<evidence type="ECO:0000313" key="8">
    <source>
        <dbReference type="EMBL" id="SEL51087.1"/>
    </source>
</evidence>
<dbReference type="InterPro" id="IPR003423">
    <property type="entry name" value="OMP_efflux"/>
</dbReference>
<dbReference type="NCBIfam" id="TIGR01844">
    <property type="entry name" value="type_I_sec_TolC"/>
    <property type="match status" value="1"/>
</dbReference>
<dbReference type="AlphaFoldDB" id="A0A1H7QUV1"/>
<keyword evidence="9" id="KW-1185">Reference proteome</keyword>